<dbReference type="AlphaFoldDB" id="A0A0V0H1S9"/>
<name>A0A0V0H1S9_SOLCH</name>
<dbReference type="EMBL" id="GEDG01028025">
    <property type="protein sequence ID" value="JAP13446.1"/>
    <property type="molecule type" value="Transcribed_RNA"/>
</dbReference>
<accession>A0A0V0H1S9</accession>
<proteinExistence type="predicted"/>
<reference evidence="1" key="1">
    <citation type="submission" date="2015-12" db="EMBL/GenBank/DDBJ databases">
        <title>Gene expression during late stages of embryo sac development: a critical building block for successful pollen-pistil interactions.</title>
        <authorList>
            <person name="Liu Y."/>
            <person name="Joly V."/>
            <person name="Sabar M."/>
            <person name="Matton D.P."/>
        </authorList>
    </citation>
    <scope>NUCLEOTIDE SEQUENCE</scope>
</reference>
<evidence type="ECO:0000313" key="1">
    <source>
        <dbReference type="EMBL" id="JAP13446.1"/>
    </source>
</evidence>
<organism evidence="1">
    <name type="scientific">Solanum chacoense</name>
    <name type="common">Chaco potato</name>
    <dbReference type="NCBI Taxonomy" id="4108"/>
    <lineage>
        <taxon>Eukaryota</taxon>
        <taxon>Viridiplantae</taxon>
        <taxon>Streptophyta</taxon>
        <taxon>Embryophyta</taxon>
        <taxon>Tracheophyta</taxon>
        <taxon>Spermatophyta</taxon>
        <taxon>Magnoliopsida</taxon>
        <taxon>eudicotyledons</taxon>
        <taxon>Gunneridae</taxon>
        <taxon>Pentapetalae</taxon>
        <taxon>asterids</taxon>
        <taxon>lamiids</taxon>
        <taxon>Solanales</taxon>
        <taxon>Solanaceae</taxon>
        <taxon>Solanoideae</taxon>
        <taxon>Solaneae</taxon>
        <taxon>Solanum</taxon>
    </lineage>
</organism>
<protein>
    <submittedName>
        <fullName evidence="1">Putative ovule protein</fullName>
    </submittedName>
</protein>
<sequence>MHLRNLFIRAFQESRHATSSPSTKRRNLRMMCCSDLQNWISTYSRCCTSKNSVKYQGGGKIWIL</sequence>